<dbReference type="InterPro" id="IPR003594">
    <property type="entry name" value="HATPase_dom"/>
</dbReference>
<keyword evidence="8" id="KW-0175">Coiled coil</keyword>
<dbReference type="FunFam" id="3.30.565.10:FF:000062">
    <property type="entry name" value="Type 2 DNA topoisomerase 6 subunit B"/>
    <property type="match status" value="1"/>
</dbReference>
<reference evidence="10 11" key="2">
    <citation type="journal article" date="2011" name="Stand. Genomic Sci.">
        <title>Complete genome sequence of Ferroglobus placidus AEDII12DO.</title>
        <authorList>
            <person name="Anderson I."/>
            <person name="Risso C."/>
            <person name="Holmes D."/>
            <person name="Lucas S."/>
            <person name="Copeland A."/>
            <person name="Lapidus A."/>
            <person name="Cheng J.F."/>
            <person name="Bruce D."/>
            <person name="Goodwin L."/>
            <person name="Pitluck S."/>
            <person name="Saunders E."/>
            <person name="Brettin T."/>
            <person name="Detter J.C."/>
            <person name="Han C."/>
            <person name="Tapia R."/>
            <person name="Larimer F."/>
            <person name="Land M."/>
            <person name="Hauser L."/>
            <person name="Woyke T."/>
            <person name="Lovley D."/>
            <person name="Kyrpides N."/>
            <person name="Ivanova N."/>
        </authorList>
    </citation>
    <scope>NUCLEOTIDE SEQUENCE [LARGE SCALE GENOMIC DNA]</scope>
    <source>
        <strain evidence="11">DSM 10642 / AEDII12DO</strain>
    </source>
</reference>
<feature type="binding site" evidence="7">
    <location>
        <position position="421"/>
    </location>
    <ligand>
        <name>ATP</name>
        <dbReference type="ChEBI" id="CHEBI:30616"/>
    </ligand>
</feature>
<dbReference type="SUPFAM" id="SSF46946">
    <property type="entry name" value="S13-like H2TH domain"/>
    <property type="match status" value="1"/>
</dbReference>
<dbReference type="InterPro" id="IPR020568">
    <property type="entry name" value="Ribosomal_Su5_D2-typ_SF"/>
</dbReference>
<dbReference type="InterPro" id="IPR040494">
    <property type="entry name" value="Top6b_C"/>
</dbReference>
<evidence type="ECO:0000256" key="4">
    <source>
        <dbReference type="ARBA" id="ARBA00023125"/>
    </source>
</evidence>
<proteinExistence type="inferred from homology"/>
<dbReference type="EC" id="5.6.2.2" evidence="7"/>
<keyword evidence="3 7" id="KW-0799">Topoisomerase</keyword>
<dbReference type="Gene3D" id="1.10.8.50">
    <property type="match status" value="1"/>
</dbReference>
<feature type="binding site" evidence="7">
    <location>
        <position position="38"/>
    </location>
    <ligand>
        <name>ATP</name>
        <dbReference type="ChEBI" id="CHEBI:30616"/>
    </ligand>
</feature>
<dbReference type="InterPro" id="IPR005734">
    <property type="entry name" value="TopoVI_B"/>
</dbReference>
<reference evidence="11" key="1">
    <citation type="submission" date="2010-02" db="EMBL/GenBank/DDBJ databases">
        <title>Complete sequence of Ferroglobus placidus DSM 10642.</title>
        <authorList>
            <consortium name="US DOE Joint Genome Institute"/>
            <person name="Lucas S."/>
            <person name="Copeland A."/>
            <person name="Lapidus A."/>
            <person name="Cheng J.-F."/>
            <person name="Bruce D."/>
            <person name="Goodwin L."/>
            <person name="Pitluck S."/>
            <person name="Saunders E."/>
            <person name="Brettin T."/>
            <person name="Detter J.C."/>
            <person name="Han C."/>
            <person name="Tapia R."/>
            <person name="Larimer F."/>
            <person name="Land M."/>
            <person name="Hauser L."/>
            <person name="Kyrpides N."/>
            <person name="Ivanova N."/>
            <person name="Holmes D."/>
            <person name="Lovley D."/>
            <person name="Kyrpides N."/>
            <person name="Anderson I.J."/>
            <person name="Woyke T."/>
        </authorList>
    </citation>
    <scope>NUCLEOTIDE SEQUENCE [LARGE SCALE GENOMIC DNA]</scope>
    <source>
        <strain evidence="11">DSM 10642 / AEDII12DO</strain>
    </source>
</reference>
<dbReference type="eggNOG" id="arCOG01165">
    <property type="taxonomic scope" value="Archaea"/>
</dbReference>
<feature type="coiled-coil region" evidence="8">
    <location>
        <begin position="431"/>
        <end position="465"/>
    </location>
</feature>
<dbReference type="Gene3D" id="2.60.40.2960">
    <property type="match status" value="1"/>
</dbReference>
<dbReference type="NCBIfam" id="TIGR01052">
    <property type="entry name" value="top6b"/>
    <property type="match status" value="1"/>
</dbReference>
<dbReference type="SUPFAM" id="SSF54211">
    <property type="entry name" value="Ribosomal protein S5 domain 2-like"/>
    <property type="match status" value="1"/>
</dbReference>
<gene>
    <name evidence="7" type="primary">top6B</name>
    <name evidence="10" type="ordered locus">Ferp_0347</name>
</gene>
<feature type="domain" description="Histidine kinase/HSP90-like ATPase" evidence="9">
    <location>
        <begin position="23"/>
        <end position="172"/>
    </location>
</feature>
<organism evidence="10 11">
    <name type="scientific">Ferroglobus placidus (strain DSM 10642 / AEDII12DO)</name>
    <dbReference type="NCBI Taxonomy" id="589924"/>
    <lineage>
        <taxon>Archaea</taxon>
        <taxon>Methanobacteriati</taxon>
        <taxon>Methanobacteriota</taxon>
        <taxon>Archaeoglobi</taxon>
        <taxon>Archaeoglobales</taxon>
        <taxon>Archaeoglobaceae</taxon>
        <taxon>Ferroglobus</taxon>
    </lineage>
</organism>
<dbReference type="Pfam" id="PF02518">
    <property type="entry name" value="HATPase_c"/>
    <property type="match status" value="1"/>
</dbReference>
<evidence type="ECO:0000256" key="5">
    <source>
        <dbReference type="ARBA" id="ARBA00023235"/>
    </source>
</evidence>
<dbReference type="Gene3D" id="3.30.565.10">
    <property type="entry name" value="Histidine kinase-like ATPase, C-terminal domain"/>
    <property type="match status" value="1"/>
</dbReference>
<comment type="function">
    <text evidence="7">Relaxes both positive and negative superturns and exhibits a strong decatenase activity.</text>
</comment>
<comment type="catalytic activity">
    <reaction evidence="7">
        <text>ATP-dependent breakage, passage and rejoining of double-stranded DNA.</text>
        <dbReference type="EC" id="5.6.2.2"/>
    </reaction>
</comment>
<dbReference type="PIRSF" id="PIRSF006553">
    <property type="entry name" value="TopoVI_B"/>
    <property type="match status" value="1"/>
</dbReference>
<dbReference type="Proteomes" id="UP000002613">
    <property type="component" value="Chromosome"/>
</dbReference>
<dbReference type="NCBIfam" id="NF003218">
    <property type="entry name" value="PRK04184.1"/>
    <property type="match status" value="1"/>
</dbReference>
<feature type="binding site" evidence="7">
    <location>
        <position position="69"/>
    </location>
    <ligand>
        <name>ATP</name>
        <dbReference type="ChEBI" id="CHEBI:30616"/>
    </ligand>
</feature>
<accession>D3S2J6</accession>
<dbReference type="OrthoDB" id="65493at2157"/>
<evidence type="ECO:0000256" key="1">
    <source>
        <dbReference type="ARBA" id="ARBA00022741"/>
    </source>
</evidence>
<evidence type="ECO:0000256" key="2">
    <source>
        <dbReference type="ARBA" id="ARBA00022840"/>
    </source>
</evidence>
<evidence type="ECO:0000256" key="8">
    <source>
        <dbReference type="SAM" id="Coils"/>
    </source>
</evidence>
<dbReference type="HOGENOM" id="CLU_006403_0_0_2"/>
<keyword evidence="4 7" id="KW-0238">DNA-binding</keyword>
<dbReference type="InterPro" id="IPR014721">
    <property type="entry name" value="Ribsml_uS5_D2-typ_fold_subgr"/>
</dbReference>
<dbReference type="STRING" id="589924.Ferp_0347"/>
<name>D3S2J6_FERPA</name>
<comment type="similarity">
    <text evidence="7">Belongs to the TOP6B family.</text>
</comment>
<dbReference type="InterPro" id="IPR010979">
    <property type="entry name" value="Ribosomal_uS13-like_H2TH"/>
</dbReference>
<evidence type="ECO:0000256" key="7">
    <source>
        <dbReference type="HAMAP-Rule" id="MF_00322"/>
    </source>
</evidence>
<dbReference type="GO" id="GO:0006265">
    <property type="term" value="P:DNA topological change"/>
    <property type="evidence" value="ECO:0007669"/>
    <property type="project" value="UniProtKB-UniRule"/>
</dbReference>
<dbReference type="GeneID" id="8777845"/>
<feature type="binding site" evidence="7">
    <location>
        <begin position="100"/>
        <end position="107"/>
    </location>
    <ligand>
        <name>ATP</name>
        <dbReference type="ChEBI" id="CHEBI:30616"/>
    </ligand>
</feature>
<evidence type="ECO:0000313" key="11">
    <source>
        <dbReference type="Proteomes" id="UP000002613"/>
    </source>
</evidence>
<dbReference type="InterPro" id="IPR036890">
    <property type="entry name" value="HATPase_C_sf"/>
</dbReference>
<dbReference type="AlphaFoldDB" id="D3S2J6"/>
<dbReference type="CDD" id="cd00823">
    <property type="entry name" value="TopoIIB_Trans"/>
    <property type="match status" value="1"/>
</dbReference>
<keyword evidence="1 7" id="KW-0547">Nucleotide-binding</keyword>
<dbReference type="GO" id="GO:0003677">
    <property type="term" value="F:DNA binding"/>
    <property type="evidence" value="ECO:0007669"/>
    <property type="project" value="UniProtKB-UniRule"/>
</dbReference>
<evidence type="ECO:0000259" key="9">
    <source>
        <dbReference type="SMART" id="SM00387"/>
    </source>
</evidence>
<dbReference type="PaxDb" id="589924-Ferp_0347"/>
<dbReference type="KEGG" id="fpl:Ferp_0347"/>
<keyword evidence="5 7" id="KW-0413">Isomerase</keyword>
<dbReference type="SMART" id="SM00387">
    <property type="entry name" value="HATPase_c"/>
    <property type="match status" value="1"/>
</dbReference>
<comment type="subunit">
    <text evidence="6 7">Homodimer. Heterotetramer of two Top6A and two Top6B chains.</text>
</comment>
<keyword evidence="2 7" id="KW-0067">ATP-binding</keyword>
<dbReference type="SUPFAM" id="SSF55874">
    <property type="entry name" value="ATPase domain of HSP90 chaperone/DNA topoisomerase II/histidine kinase"/>
    <property type="match status" value="1"/>
</dbReference>
<dbReference type="GO" id="GO:0003918">
    <property type="term" value="F:DNA topoisomerase type II (double strand cut, ATP-hydrolyzing) activity"/>
    <property type="evidence" value="ECO:0007669"/>
    <property type="project" value="UniProtKB-UniRule"/>
</dbReference>
<keyword evidence="11" id="KW-1185">Reference proteome</keyword>
<evidence type="ECO:0000313" key="10">
    <source>
        <dbReference type="EMBL" id="ADC64526.1"/>
    </source>
</evidence>
<dbReference type="GO" id="GO:0006260">
    <property type="term" value="P:DNA replication"/>
    <property type="evidence" value="ECO:0007669"/>
    <property type="project" value="UniProtKB-UniRule"/>
</dbReference>
<dbReference type="RefSeq" id="WP_012964873.1">
    <property type="nucleotide sequence ID" value="NC_013849.1"/>
</dbReference>
<dbReference type="Pfam" id="PF09239">
    <property type="entry name" value="Topo-VIb_trans"/>
    <property type="match status" value="1"/>
</dbReference>
<protein>
    <recommendedName>
        <fullName evidence="7">Type 2 DNA topoisomerase 6 subunit B</fullName>
        <ecNumber evidence="7">5.6.2.2</ecNumber>
    </recommendedName>
    <alternativeName>
        <fullName evidence="7">Type II DNA topoisomerase VI subunit B</fullName>
        <shortName evidence="7">TopoVI-B</shortName>
    </alternativeName>
</protein>
<dbReference type="HAMAP" id="MF_00322">
    <property type="entry name" value="Top6B"/>
    <property type="match status" value="1"/>
</dbReference>
<sequence>MKQKEISVAEFFEKNKHILGYSNPAKALITCVKEAVDNSLDACEEAGILPDILVKIFRVGKNYRIIVEDNGPGIEKEEIPKVFGKLLYGSRFHTIKQSRGQQGIGISSAVLYAQISTGKPAKILSKVEGDEAYEIELFINTKKNEPEIVSEKKVEWYAPHGTRIELEIVGSYVKEKRQSVYEYLRQTSIVNPHAKITLIEPDGTIHEFKRISNVPPQPPKEIKPHPHGIELGTLLNMLKYSKHRDLKSFLKKEFVRVGDKIAEEIIQKAGLSNDDPKKLSRDEVEKLLEAFKLTNLLPPPTDCLSPIGEDLIKRSLLEEFKPEFVFATTRKPKVYSGHPFLIEVGIAYGGEIEEEKVKILRFANKIPLLYQQSGCALTKAVESVNWKAYGISQNKGELPQAPMVILIHLASTNVPYTSESKEAVASIPEIVEELRLALQEAGRKLREYLERKSRIEKKKKKENELFKIIPLLAEKVSEVLEREVPDYEKVVARIMGSVYISRVVFSENGRNFAVLRIANYSKYKKKFKVYEMSSGDIEAEKKVGNSAIFEVELMPEEEVEIKYEFTGKLINKKPLVEGLSEDEIIGGEVVSF</sequence>
<feature type="binding site" evidence="7">
    <location>
        <begin position="90"/>
        <end position="91"/>
    </location>
    <ligand>
        <name>ATP</name>
        <dbReference type="ChEBI" id="CHEBI:30616"/>
    </ligand>
</feature>
<dbReference type="PANTHER" id="PTHR48444:SF1">
    <property type="entry name" value="DNA TOPOISOMERASE 6 SUBUNIT B"/>
    <property type="match status" value="1"/>
</dbReference>
<evidence type="ECO:0000256" key="6">
    <source>
        <dbReference type="ARBA" id="ARBA00063696"/>
    </source>
</evidence>
<dbReference type="GO" id="GO:0005524">
    <property type="term" value="F:ATP binding"/>
    <property type="evidence" value="ECO:0007669"/>
    <property type="project" value="UniProtKB-UniRule"/>
</dbReference>
<dbReference type="Pfam" id="PF18000">
    <property type="entry name" value="Top6b_C"/>
    <property type="match status" value="1"/>
</dbReference>
<dbReference type="PANTHER" id="PTHR48444">
    <property type="entry name" value="DNA TOPOISOMERASE 6 SUBUNIT B"/>
    <property type="match status" value="1"/>
</dbReference>
<dbReference type="EMBL" id="CP001899">
    <property type="protein sequence ID" value="ADC64526.1"/>
    <property type="molecule type" value="Genomic_DNA"/>
</dbReference>
<evidence type="ECO:0000256" key="3">
    <source>
        <dbReference type="ARBA" id="ARBA00023029"/>
    </source>
</evidence>
<dbReference type="InterPro" id="IPR015320">
    <property type="entry name" value="TopoVI_B_transducer"/>
</dbReference>
<dbReference type="Gene3D" id="3.30.230.10">
    <property type="match status" value="1"/>
</dbReference>
<dbReference type="Gene3D" id="6.10.20.80">
    <property type="match status" value="1"/>
</dbReference>